<proteinExistence type="predicted"/>
<evidence type="ECO:0000313" key="1">
    <source>
        <dbReference type="EMBL" id="MEF2968788.1"/>
    </source>
</evidence>
<dbReference type="RefSeq" id="WP_281281608.1">
    <property type="nucleotide sequence ID" value="NZ_JAZHPZ010000019.1"/>
</dbReference>
<protein>
    <submittedName>
        <fullName evidence="1">Uncharacterized protein</fullName>
    </submittedName>
</protein>
<dbReference type="EMBL" id="JAZHPZ010000019">
    <property type="protein sequence ID" value="MEF2968788.1"/>
    <property type="molecule type" value="Genomic_DNA"/>
</dbReference>
<comment type="caution">
    <text evidence="1">The sequence shown here is derived from an EMBL/GenBank/DDBJ whole genome shotgun (WGS) entry which is preliminary data.</text>
</comment>
<accession>A0ABU7VZK2</accession>
<keyword evidence="2" id="KW-1185">Reference proteome</keyword>
<organism evidence="1 2">
    <name type="scientific">Paenibacillus haidiansis</name>
    <dbReference type="NCBI Taxonomy" id="1574488"/>
    <lineage>
        <taxon>Bacteria</taxon>
        <taxon>Bacillati</taxon>
        <taxon>Bacillota</taxon>
        <taxon>Bacilli</taxon>
        <taxon>Bacillales</taxon>
        <taxon>Paenibacillaceae</taxon>
        <taxon>Paenibacillus</taxon>
    </lineage>
</organism>
<gene>
    <name evidence="1" type="ORF">V3851_23615</name>
</gene>
<sequence>MLKKIIDNQLPTTLELDIQDIGIQLGLDLDRLLAFVFEKRHKKK</sequence>
<dbReference type="Proteomes" id="UP001306950">
    <property type="component" value="Unassembled WGS sequence"/>
</dbReference>
<reference evidence="1 2" key="1">
    <citation type="submission" date="2024-02" db="EMBL/GenBank/DDBJ databases">
        <title>A nitrogen-fixing paenibacillus bacterium.</title>
        <authorList>
            <person name="Zhang W.L."/>
            <person name="Chen S.F."/>
        </authorList>
    </citation>
    <scope>NUCLEOTIDE SEQUENCE [LARGE SCALE GENOMIC DNA]</scope>
    <source>
        <strain evidence="1 2">M1</strain>
    </source>
</reference>
<evidence type="ECO:0000313" key="2">
    <source>
        <dbReference type="Proteomes" id="UP001306950"/>
    </source>
</evidence>
<name>A0ABU7VZK2_9BACL</name>